<evidence type="ECO:0000313" key="3">
    <source>
        <dbReference type="Proteomes" id="UP000800200"/>
    </source>
</evidence>
<name>A0A6A6D9B8_9PEZI</name>
<dbReference type="Proteomes" id="UP000800200">
    <property type="component" value="Unassembled WGS sequence"/>
</dbReference>
<feature type="compositionally biased region" description="Basic residues" evidence="1">
    <location>
        <begin position="29"/>
        <end position="38"/>
    </location>
</feature>
<dbReference type="EMBL" id="ML994763">
    <property type="protein sequence ID" value="KAF2174862.1"/>
    <property type="molecule type" value="Genomic_DNA"/>
</dbReference>
<evidence type="ECO:0000313" key="2">
    <source>
        <dbReference type="EMBL" id="KAF2174862.1"/>
    </source>
</evidence>
<feature type="region of interest" description="Disordered" evidence="1">
    <location>
        <begin position="96"/>
        <end position="118"/>
    </location>
</feature>
<keyword evidence="3" id="KW-1185">Reference proteome</keyword>
<organism evidence="2 3">
    <name type="scientific">Zopfia rhizophila CBS 207.26</name>
    <dbReference type="NCBI Taxonomy" id="1314779"/>
    <lineage>
        <taxon>Eukaryota</taxon>
        <taxon>Fungi</taxon>
        <taxon>Dikarya</taxon>
        <taxon>Ascomycota</taxon>
        <taxon>Pezizomycotina</taxon>
        <taxon>Dothideomycetes</taxon>
        <taxon>Dothideomycetes incertae sedis</taxon>
        <taxon>Zopfiaceae</taxon>
        <taxon>Zopfia</taxon>
    </lineage>
</organism>
<proteinExistence type="predicted"/>
<reference evidence="2" key="1">
    <citation type="journal article" date="2020" name="Stud. Mycol.">
        <title>101 Dothideomycetes genomes: a test case for predicting lifestyles and emergence of pathogens.</title>
        <authorList>
            <person name="Haridas S."/>
            <person name="Albert R."/>
            <person name="Binder M."/>
            <person name="Bloem J."/>
            <person name="Labutti K."/>
            <person name="Salamov A."/>
            <person name="Andreopoulos B."/>
            <person name="Baker S."/>
            <person name="Barry K."/>
            <person name="Bills G."/>
            <person name="Bluhm B."/>
            <person name="Cannon C."/>
            <person name="Castanera R."/>
            <person name="Culley D."/>
            <person name="Daum C."/>
            <person name="Ezra D."/>
            <person name="Gonzalez J."/>
            <person name="Henrissat B."/>
            <person name="Kuo A."/>
            <person name="Liang C."/>
            <person name="Lipzen A."/>
            <person name="Lutzoni F."/>
            <person name="Magnuson J."/>
            <person name="Mondo S."/>
            <person name="Nolan M."/>
            <person name="Ohm R."/>
            <person name="Pangilinan J."/>
            <person name="Park H.-J."/>
            <person name="Ramirez L."/>
            <person name="Alfaro M."/>
            <person name="Sun H."/>
            <person name="Tritt A."/>
            <person name="Yoshinaga Y."/>
            <person name="Zwiers L.-H."/>
            <person name="Turgeon B."/>
            <person name="Goodwin S."/>
            <person name="Spatafora J."/>
            <person name="Crous P."/>
            <person name="Grigoriev I."/>
        </authorList>
    </citation>
    <scope>NUCLEOTIDE SEQUENCE</scope>
    <source>
        <strain evidence="2">CBS 207.26</strain>
    </source>
</reference>
<evidence type="ECO:0000256" key="1">
    <source>
        <dbReference type="SAM" id="MobiDB-lite"/>
    </source>
</evidence>
<accession>A0A6A6D9B8</accession>
<sequence length="118" mass="13000">MATVSTLPLVTLLPSIKYVPFNPLALKRKTKSKPKAKNKPNITENNPYEDGSYNYDREWADIDDFSTDLSDPNALRSLDPELPTIVEAASPLSSLYLDGEDGLSTIPPPQIPQSQQPS</sequence>
<gene>
    <name evidence="2" type="ORF">K469DRAFT_685211</name>
</gene>
<dbReference type="AlphaFoldDB" id="A0A6A6D9B8"/>
<protein>
    <submittedName>
        <fullName evidence="2">Uncharacterized protein</fullName>
    </submittedName>
</protein>
<feature type="region of interest" description="Disordered" evidence="1">
    <location>
        <begin position="29"/>
        <end position="53"/>
    </location>
</feature>